<dbReference type="GO" id="GO:0004713">
    <property type="term" value="F:protein tyrosine kinase activity"/>
    <property type="evidence" value="ECO:0007669"/>
    <property type="project" value="TreeGrafter"/>
</dbReference>
<dbReference type="PANTHER" id="PTHR32309:SF13">
    <property type="entry name" value="FERRIC ENTEROBACTIN TRANSPORT PROTEIN FEPE"/>
    <property type="match status" value="1"/>
</dbReference>
<keyword evidence="1" id="KW-1133">Transmembrane helix</keyword>
<dbReference type="Proteomes" id="UP000318437">
    <property type="component" value="Unassembled WGS sequence"/>
</dbReference>
<gene>
    <name evidence="2" type="ORF">Pla144_41060</name>
</gene>
<evidence type="ECO:0000313" key="3">
    <source>
        <dbReference type="Proteomes" id="UP000318437"/>
    </source>
</evidence>
<feature type="transmembrane region" description="Helical" evidence="1">
    <location>
        <begin position="307"/>
        <end position="328"/>
    </location>
</feature>
<dbReference type="RefSeq" id="WP_146452408.1">
    <property type="nucleotide sequence ID" value="NZ_SJPS01000007.1"/>
</dbReference>
<keyword evidence="1" id="KW-0472">Membrane</keyword>
<sequence>MAFDRFFIFRRILIILVGLTMAILASAILLWWLPEASTVTSYLQIEANPTNLGFLDPEQGFSPKEFELFQQTQLTLLKSQFVLMAALSRRDVAELNAVVSRRPNELQWLNDELEVSFPGESKILMINYEGGADPEEMKKIIDAVVEAYMNEVVVAKRISDIEDTHRLEKLLKQLAVELRSKREDFYTLQKELTSMASETDEKGHDLIVAQLREYQLASNGTKNDIAVKIVDSLADTLEGSALHSKLQTAPNAELDMRQEEIDELEELSHELSFQLRKMRFRDDMSGERIQVMQKAFATENMNSDVRYSLVALGGVASFGVTCLALALIGKCFGRRDATG</sequence>
<keyword evidence="3" id="KW-1185">Reference proteome</keyword>
<accession>A0A5C6CHE8</accession>
<dbReference type="PANTHER" id="PTHR32309">
    <property type="entry name" value="TYROSINE-PROTEIN KINASE"/>
    <property type="match status" value="1"/>
</dbReference>
<name>A0A5C6CHE8_9BACT</name>
<dbReference type="GO" id="GO:0005886">
    <property type="term" value="C:plasma membrane"/>
    <property type="evidence" value="ECO:0007669"/>
    <property type="project" value="TreeGrafter"/>
</dbReference>
<evidence type="ECO:0000256" key="1">
    <source>
        <dbReference type="SAM" id="Phobius"/>
    </source>
</evidence>
<dbReference type="InterPro" id="IPR050445">
    <property type="entry name" value="Bact_polysacc_biosynth/exp"/>
</dbReference>
<dbReference type="EMBL" id="SJPS01000007">
    <property type="protein sequence ID" value="TWU22646.1"/>
    <property type="molecule type" value="Genomic_DNA"/>
</dbReference>
<feature type="transmembrane region" description="Helical" evidence="1">
    <location>
        <begin position="12"/>
        <end position="33"/>
    </location>
</feature>
<reference evidence="2 3" key="1">
    <citation type="submission" date="2019-02" db="EMBL/GenBank/DDBJ databases">
        <title>Deep-cultivation of Planctomycetes and their phenomic and genomic characterization uncovers novel biology.</title>
        <authorList>
            <person name="Wiegand S."/>
            <person name="Jogler M."/>
            <person name="Boedeker C."/>
            <person name="Pinto D."/>
            <person name="Vollmers J."/>
            <person name="Rivas-Marin E."/>
            <person name="Kohn T."/>
            <person name="Peeters S.H."/>
            <person name="Heuer A."/>
            <person name="Rast P."/>
            <person name="Oberbeckmann S."/>
            <person name="Bunk B."/>
            <person name="Jeske O."/>
            <person name="Meyerdierks A."/>
            <person name="Storesund J.E."/>
            <person name="Kallscheuer N."/>
            <person name="Luecker S."/>
            <person name="Lage O.M."/>
            <person name="Pohl T."/>
            <person name="Merkel B.J."/>
            <person name="Hornburger P."/>
            <person name="Mueller R.-W."/>
            <person name="Bruemmer F."/>
            <person name="Labrenz M."/>
            <person name="Spormann A.M."/>
            <person name="Op Den Camp H."/>
            <person name="Overmann J."/>
            <person name="Amann R."/>
            <person name="Jetten M.S.M."/>
            <person name="Mascher T."/>
            <person name="Medema M.H."/>
            <person name="Devos D.P."/>
            <person name="Kaster A.-K."/>
            <person name="Ovreas L."/>
            <person name="Rohde M."/>
            <person name="Galperin M.Y."/>
            <person name="Jogler C."/>
        </authorList>
    </citation>
    <scope>NUCLEOTIDE SEQUENCE [LARGE SCALE GENOMIC DNA]</scope>
    <source>
        <strain evidence="2 3">Pla144</strain>
    </source>
</reference>
<dbReference type="AlphaFoldDB" id="A0A5C6CHE8"/>
<proteinExistence type="predicted"/>
<dbReference type="OrthoDB" id="9832270at2"/>
<evidence type="ECO:0000313" key="2">
    <source>
        <dbReference type="EMBL" id="TWU22646.1"/>
    </source>
</evidence>
<keyword evidence="1" id="KW-0812">Transmembrane</keyword>
<protein>
    <submittedName>
        <fullName evidence="2">Chain length determinant protein</fullName>
    </submittedName>
</protein>
<organism evidence="2 3">
    <name type="scientific">Bythopirellula polymerisocia</name>
    <dbReference type="NCBI Taxonomy" id="2528003"/>
    <lineage>
        <taxon>Bacteria</taxon>
        <taxon>Pseudomonadati</taxon>
        <taxon>Planctomycetota</taxon>
        <taxon>Planctomycetia</taxon>
        <taxon>Pirellulales</taxon>
        <taxon>Lacipirellulaceae</taxon>
        <taxon>Bythopirellula</taxon>
    </lineage>
</organism>
<comment type="caution">
    <text evidence="2">The sequence shown here is derived from an EMBL/GenBank/DDBJ whole genome shotgun (WGS) entry which is preliminary data.</text>
</comment>